<dbReference type="RefSeq" id="WP_015402162.1">
    <property type="nucleotide sequence ID" value="NC_020302.1"/>
</dbReference>
<keyword evidence="1" id="KW-1133">Transmembrane helix</keyword>
<evidence type="ECO:0000256" key="1">
    <source>
        <dbReference type="SAM" id="Phobius"/>
    </source>
</evidence>
<feature type="transmembrane region" description="Helical" evidence="1">
    <location>
        <begin position="96"/>
        <end position="121"/>
    </location>
</feature>
<dbReference type="InterPro" id="IPR053150">
    <property type="entry name" value="Teicoplanin_resist-assoc"/>
</dbReference>
<feature type="transmembrane region" description="Helical" evidence="1">
    <location>
        <begin position="71"/>
        <end position="89"/>
    </location>
</feature>
<evidence type="ECO:0000259" key="2">
    <source>
        <dbReference type="Pfam" id="PF04892"/>
    </source>
</evidence>
<evidence type="ECO:0000313" key="4">
    <source>
        <dbReference type="Proteomes" id="UP000011723"/>
    </source>
</evidence>
<feature type="transmembrane region" description="Helical" evidence="1">
    <location>
        <begin position="151"/>
        <end position="170"/>
    </location>
</feature>
<gene>
    <name evidence="3" type="ORF">A605_13760</name>
</gene>
<feature type="transmembrane region" description="Helical" evidence="1">
    <location>
        <begin position="127"/>
        <end position="144"/>
    </location>
</feature>
<dbReference type="Proteomes" id="UP000011723">
    <property type="component" value="Chromosome"/>
</dbReference>
<protein>
    <recommendedName>
        <fullName evidence="2">VanZ-like domain-containing protein</fullName>
    </recommendedName>
</protein>
<name>M1NQU4_9CORY</name>
<dbReference type="Pfam" id="PF04892">
    <property type="entry name" value="VanZ"/>
    <property type="match status" value="1"/>
</dbReference>
<dbReference type="EMBL" id="CP003697">
    <property type="protein sequence ID" value="AGF73748.1"/>
    <property type="molecule type" value="Genomic_DNA"/>
</dbReference>
<evidence type="ECO:0000313" key="3">
    <source>
        <dbReference type="EMBL" id="AGF73748.1"/>
    </source>
</evidence>
<dbReference type="STRING" id="1121362.A605_13760"/>
<feature type="transmembrane region" description="Helical" evidence="1">
    <location>
        <begin position="12"/>
        <end position="40"/>
    </location>
</feature>
<keyword evidence="1" id="KW-0812">Transmembrane</keyword>
<reference evidence="3 4" key="1">
    <citation type="journal article" date="2012" name="Stand. Genomic Sci.">
        <title>Genome sequence of the halotolerant bacterium Corynebacterium halotolerans type strain YIM 70093(T) (= DSM 44683(T)).</title>
        <authorList>
            <person name="Ruckert C."/>
            <person name="Albersmeier A."/>
            <person name="Al-Dilaimi A."/>
            <person name="Niehaus K."/>
            <person name="Szczepanowski R."/>
            <person name="Kalinowski J."/>
        </authorList>
    </citation>
    <scope>NUCLEOTIDE SEQUENCE [LARGE SCALE GENOMIC DNA]</scope>
    <source>
        <strain evidence="3">YIM 70093</strain>
    </source>
</reference>
<dbReference type="PATRIC" id="fig|1121362.3.peg.2798"/>
<accession>M1NQU4</accession>
<dbReference type="OrthoDB" id="4822551at2"/>
<dbReference type="HOGENOM" id="CLU_077618_2_0_11"/>
<dbReference type="PANTHER" id="PTHR36834:SF1">
    <property type="entry name" value="INTEGRAL MEMBRANE PROTEIN"/>
    <property type="match status" value="1"/>
</dbReference>
<sequence>MPTRRSQPAPILIALALVVYSAVMVALTMLKAFYVIGLLWDPAEQRNRSLSLLPFNDFVEAGSWFGPLFDYLGNLAFFVPFGVLVYVLLADARRPLLWATGCGLVFSLGVETAQYVFALGYSDIDDVIMNTLGAFLGALVARLLGPRFYPVWIWLALLLGVVFAVLVGLGDRLGDPDRVVQV</sequence>
<dbReference type="KEGG" id="chn:A605_13760"/>
<dbReference type="eggNOG" id="COG4767">
    <property type="taxonomic scope" value="Bacteria"/>
</dbReference>
<dbReference type="AlphaFoldDB" id="M1NQU4"/>
<feature type="domain" description="VanZ-like" evidence="2">
    <location>
        <begin position="18"/>
        <end position="144"/>
    </location>
</feature>
<organism evidence="3 4">
    <name type="scientific">Corynebacterium halotolerans YIM 70093 = DSM 44683</name>
    <dbReference type="NCBI Taxonomy" id="1121362"/>
    <lineage>
        <taxon>Bacteria</taxon>
        <taxon>Bacillati</taxon>
        <taxon>Actinomycetota</taxon>
        <taxon>Actinomycetes</taxon>
        <taxon>Mycobacteriales</taxon>
        <taxon>Corynebacteriaceae</taxon>
        <taxon>Corynebacterium</taxon>
    </lineage>
</organism>
<keyword evidence="1" id="KW-0472">Membrane</keyword>
<dbReference type="PANTHER" id="PTHR36834">
    <property type="entry name" value="MEMBRANE PROTEIN-RELATED"/>
    <property type="match status" value="1"/>
</dbReference>
<proteinExistence type="predicted"/>
<keyword evidence="4" id="KW-1185">Reference proteome</keyword>
<dbReference type="InterPro" id="IPR006976">
    <property type="entry name" value="VanZ-like"/>
</dbReference>